<dbReference type="Gene3D" id="3.40.50.300">
    <property type="entry name" value="P-loop containing nucleotide triphosphate hydrolases"/>
    <property type="match status" value="1"/>
</dbReference>
<sequence length="285" mass="31681">MQVLSVISTKGGVGKTTVAANLGGFMADAGLSVLLIDLDIQPTLSSYYKLRHTAKSGIYELISTNETRLEHLVSHTTVDNLHLIFSNDDKGQLNTLLLHAPDGRFRLKNLMPIFEPHYDVVIIDTQGARSILLEMAIVASTHLLSPITPEVLAAREFKRGTLQLIEDIQPLQHLGISIPVINLLINRVPSVSNNAKLIKTMLETLFQHDSSLCLLQTYIPAIEAYTRSPILAEPAHRLEYKKPAGRVASAAIDSMRTLAQELFPQYSLHFERLRGRPDKVVKYDT</sequence>
<keyword evidence="4" id="KW-1185">Reference proteome</keyword>
<evidence type="ECO:0000313" key="3">
    <source>
        <dbReference type="EMBL" id="OTQ09925.1"/>
    </source>
</evidence>
<dbReference type="Proteomes" id="UP000194977">
    <property type="component" value="Unassembled WGS sequence"/>
</dbReference>
<dbReference type="PANTHER" id="PTHR13696">
    <property type="entry name" value="P-LOOP CONTAINING NUCLEOSIDE TRIPHOSPHATE HYDROLASE"/>
    <property type="match status" value="1"/>
</dbReference>
<evidence type="ECO:0000259" key="1">
    <source>
        <dbReference type="Pfam" id="PF13614"/>
    </source>
</evidence>
<dbReference type="OrthoDB" id="9799330at2"/>
<dbReference type="InterPro" id="IPR025669">
    <property type="entry name" value="AAA_dom"/>
</dbReference>
<dbReference type="AlphaFoldDB" id="A0A242NFR9"/>
<dbReference type="SUPFAM" id="SSF52540">
    <property type="entry name" value="P-loop containing nucleoside triphosphate hydrolases"/>
    <property type="match status" value="1"/>
</dbReference>
<proteinExistence type="predicted"/>
<dbReference type="InterPro" id="IPR050678">
    <property type="entry name" value="DNA_Partitioning_ATPase"/>
</dbReference>
<protein>
    <recommendedName>
        <fullName evidence="1">AAA domain-containing protein</fullName>
    </recommendedName>
</protein>
<reference evidence="4 5" key="1">
    <citation type="submission" date="2017-03" db="EMBL/GenBank/DDBJ databases">
        <title>Comparative genomics of honeybee gut symbionts reveal geographically distinct and subgroup specific antibiotic resistance.</title>
        <authorList>
            <person name="Ludvigsen J."/>
            <person name="Porcellato D."/>
            <person name="Labee-Lund T.M."/>
            <person name="Amdam G.V."/>
            <person name="Rudi K."/>
        </authorList>
    </citation>
    <scope>NUCLEOTIDE SEQUENCE [LARGE SCALE GENOMIC DNA]</scope>
    <source>
        <strain evidence="2 5">A-7-12</strain>
        <strain evidence="3 4">A-9-12</strain>
    </source>
</reference>
<evidence type="ECO:0000313" key="2">
    <source>
        <dbReference type="EMBL" id="OTP98788.1"/>
    </source>
</evidence>
<accession>A0A242NFR9</accession>
<name>A0A242NFR9_9GAMM</name>
<dbReference type="RefSeq" id="WP_086271898.1">
    <property type="nucleotide sequence ID" value="NZ_MZNE01000053.1"/>
</dbReference>
<organism evidence="2 5">
    <name type="scientific">Gilliamella apicola</name>
    <dbReference type="NCBI Taxonomy" id="1196095"/>
    <lineage>
        <taxon>Bacteria</taxon>
        <taxon>Pseudomonadati</taxon>
        <taxon>Pseudomonadota</taxon>
        <taxon>Gammaproteobacteria</taxon>
        <taxon>Orbales</taxon>
        <taxon>Orbaceae</taxon>
        <taxon>Gilliamella</taxon>
    </lineage>
</organism>
<feature type="domain" description="AAA" evidence="1">
    <location>
        <begin position="1"/>
        <end position="172"/>
    </location>
</feature>
<dbReference type="EMBL" id="NARP01000025">
    <property type="protein sequence ID" value="OTP98788.1"/>
    <property type="molecule type" value="Genomic_DNA"/>
</dbReference>
<dbReference type="InterPro" id="IPR027417">
    <property type="entry name" value="P-loop_NTPase"/>
</dbReference>
<dbReference type="EMBL" id="NART01000028">
    <property type="protein sequence ID" value="OTQ09925.1"/>
    <property type="molecule type" value="Genomic_DNA"/>
</dbReference>
<dbReference type="Pfam" id="PF13614">
    <property type="entry name" value="AAA_31"/>
    <property type="match status" value="1"/>
</dbReference>
<comment type="caution">
    <text evidence="2">The sequence shown here is derived from an EMBL/GenBank/DDBJ whole genome shotgun (WGS) entry which is preliminary data.</text>
</comment>
<dbReference type="CDD" id="cd02042">
    <property type="entry name" value="ParAB_family"/>
    <property type="match status" value="1"/>
</dbReference>
<dbReference type="Proteomes" id="UP000194800">
    <property type="component" value="Unassembled WGS sequence"/>
</dbReference>
<gene>
    <name evidence="3" type="ORF">B6C91_07495</name>
    <name evidence="2" type="ORF">B6D08_09765</name>
</gene>
<evidence type="ECO:0000313" key="5">
    <source>
        <dbReference type="Proteomes" id="UP000194977"/>
    </source>
</evidence>
<evidence type="ECO:0000313" key="4">
    <source>
        <dbReference type="Proteomes" id="UP000194800"/>
    </source>
</evidence>
<dbReference type="PANTHER" id="PTHR13696:SF96">
    <property type="entry name" value="COBQ_COBB_MIND_PARA NUCLEOTIDE BINDING DOMAIN-CONTAINING PROTEIN"/>
    <property type="match status" value="1"/>
</dbReference>